<dbReference type="SUPFAM" id="SSF81296">
    <property type="entry name" value="E set domains"/>
    <property type="match status" value="1"/>
</dbReference>
<dbReference type="InterPro" id="IPR014756">
    <property type="entry name" value="Ig_E-set"/>
</dbReference>
<proteinExistence type="inferred from homology"/>
<evidence type="ECO:0000256" key="3">
    <source>
        <dbReference type="ARBA" id="ARBA00009284"/>
    </source>
</evidence>
<name>A0A1X6Z5B5_9RHOB</name>
<dbReference type="PANTHER" id="PTHR30504">
    <property type="entry name" value="GLUCANS BIOSYNTHESIS PROTEIN"/>
    <property type="match status" value="1"/>
</dbReference>
<dbReference type="InterPro" id="IPR007444">
    <property type="entry name" value="Glucan_biosyn_MdoG_C"/>
</dbReference>
<dbReference type="RefSeq" id="WP_234984222.1">
    <property type="nucleotide sequence ID" value="NZ_FWFK01000003.1"/>
</dbReference>
<keyword evidence="5" id="KW-0574">Periplasm</keyword>
<evidence type="ECO:0000259" key="6">
    <source>
        <dbReference type="Pfam" id="PF04349"/>
    </source>
</evidence>
<dbReference type="SUPFAM" id="SSF74650">
    <property type="entry name" value="Galactose mutarotase-like"/>
    <property type="match status" value="1"/>
</dbReference>
<dbReference type="InterPro" id="IPR014438">
    <property type="entry name" value="Glucan_biosyn_MdoG/MdoD"/>
</dbReference>
<dbReference type="InterPro" id="IPR011013">
    <property type="entry name" value="Gal_mutarotase_sf_dom"/>
</dbReference>
<dbReference type="FunFam" id="2.70.98.10:FF:000001">
    <property type="entry name" value="Glucans biosynthesis protein G"/>
    <property type="match status" value="1"/>
</dbReference>
<comment type="subcellular location">
    <subcellularLocation>
        <location evidence="1">Periplasm</location>
    </subcellularLocation>
</comment>
<evidence type="ECO:0000313" key="7">
    <source>
        <dbReference type="EMBL" id="SLN40472.1"/>
    </source>
</evidence>
<dbReference type="Pfam" id="PF04349">
    <property type="entry name" value="MdoG"/>
    <property type="match status" value="1"/>
</dbReference>
<dbReference type="PANTHER" id="PTHR30504:SF2">
    <property type="entry name" value="GLUCANS BIOSYNTHESIS PROTEIN G"/>
    <property type="match status" value="1"/>
</dbReference>
<gene>
    <name evidence="7" type="primary">mdoG</name>
    <name evidence="7" type="ORF">ROJ8625_01908</name>
</gene>
<evidence type="ECO:0000256" key="5">
    <source>
        <dbReference type="ARBA" id="ARBA00022764"/>
    </source>
</evidence>
<dbReference type="Gene3D" id="2.70.98.10">
    <property type="match status" value="1"/>
</dbReference>
<feature type="domain" description="Glucan biosynthesis periplasmic MdoG C-terminal" evidence="6">
    <location>
        <begin position="45"/>
        <end position="514"/>
    </location>
</feature>
<dbReference type="InterPro" id="IPR014718">
    <property type="entry name" value="GH-type_carb-bd"/>
</dbReference>
<comment type="pathway">
    <text evidence="2">Glycan metabolism; osmoregulated periplasmic glucan (OPG) biosynthesis.</text>
</comment>
<evidence type="ECO:0000313" key="8">
    <source>
        <dbReference type="Proteomes" id="UP000193570"/>
    </source>
</evidence>
<dbReference type="GO" id="GO:0030288">
    <property type="term" value="C:outer membrane-bounded periplasmic space"/>
    <property type="evidence" value="ECO:0007669"/>
    <property type="project" value="TreeGrafter"/>
</dbReference>
<keyword evidence="8" id="KW-1185">Reference proteome</keyword>
<dbReference type="GO" id="GO:0051274">
    <property type="term" value="P:beta-glucan biosynthetic process"/>
    <property type="evidence" value="ECO:0007669"/>
    <property type="project" value="TreeGrafter"/>
</dbReference>
<sequence length="516" mass="57399">MDRRQVLAGLMACFAAPVRAQQEGASGGAADPEVPGLQLGTPDPFAPEDVRELARALAAEPYTAPQRIPEAWTSIDYDQYRAIWFDPRNALWNASGKEPFRMDVFAPGLYYPTPIDIAVVENGEARPVLFDLEVFDRTDQFPDLPIDETLGYSGFRLRAELERPDVFTEFAVFQGASYFRGIGASQIYGLSARGLAIDTAEPEGEEFPEFRRFWIERPAPGAKTLVVHALLDSPRATGAYRFVLRPGRRLEIGVEAEIFAREQLDHVGLAPLTSMFQFDETNRHRFSDFRSAIHDSDGLLIHNGAGESLWRALANPKTLQVSVFVDDSPRGFGLMQRARAFEDYGDLEALYHRRPSLWIAPREDWGPGAVTLVEIPTDDEVYDNIVAYWRPSEPLSPGSSRRFAYDMTWSAQSDHATGLRVLNTRAGRGRDGGIRFAIDFEDGDALPDDLSKVDTLVRSAGGGELGPAIVERNPETGGARLGFSLFPNEAPLVEMRAQLRMDGAPLSEVWLYRWTA</sequence>
<dbReference type="PIRSF" id="PIRSF006281">
    <property type="entry name" value="MdoG"/>
    <property type="match status" value="1"/>
</dbReference>
<evidence type="ECO:0000256" key="4">
    <source>
        <dbReference type="ARBA" id="ARBA00022729"/>
    </source>
</evidence>
<dbReference type="GO" id="GO:0030246">
    <property type="term" value="F:carbohydrate binding"/>
    <property type="evidence" value="ECO:0007669"/>
    <property type="project" value="InterPro"/>
</dbReference>
<keyword evidence="4" id="KW-0732">Signal</keyword>
<dbReference type="GO" id="GO:0003824">
    <property type="term" value="F:catalytic activity"/>
    <property type="evidence" value="ECO:0007669"/>
    <property type="project" value="InterPro"/>
</dbReference>
<evidence type="ECO:0000256" key="1">
    <source>
        <dbReference type="ARBA" id="ARBA00004418"/>
    </source>
</evidence>
<reference evidence="7 8" key="1">
    <citation type="submission" date="2017-03" db="EMBL/GenBank/DDBJ databases">
        <authorList>
            <person name="Afonso C.L."/>
            <person name="Miller P.J."/>
            <person name="Scott M.A."/>
            <person name="Spackman E."/>
            <person name="Goraichik I."/>
            <person name="Dimitrov K.M."/>
            <person name="Suarez D.L."/>
            <person name="Swayne D.E."/>
        </authorList>
    </citation>
    <scope>NUCLEOTIDE SEQUENCE [LARGE SCALE GENOMIC DNA]</scope>
    <source>
        <strain evidence="7 8">CECT 8625</strain>
    </source>
</reference>
<accession>A0A1X6Z5B5</accession>
<organism evidence="7 8">
    <name type="scientific">Roseivivax jejudonensis</name>
    <dbReference type="NCBI Taxonomy" id="1529041"/>
    <lineage>
        <taxon>Bacteria</taxon>
        <taxon>Pseudomonadati</taxon>
        <taxon>Pseudomonadota</taxon>
        <taxon>Alphaproteobacteria</taxon>
        <taxon>Rhodobacterales</taxon>
        <taxon>Roseobacteraceae</taxon>
        <taxon>Roseivivax</taxon>
    </lineage>
</organism>
<evidence type="ECO:0000256" key="2">
    <source>
        <dbReference type="ARBA" id="ARBA00005001"/>
    </source>
</evidence>
<protein>
    <submittedName>
        <fullName evidence="7">Glucans biosynthesis protein G</fullName>
    </submittedName>
</protein>
<comment type="similarity">
    <text evidence="3">Belongs to the OpgD/OpgG family.</text>
</comment>
<dbReference type="AlphaFoldDB" id="A0A1X6Z5B5"/>
<dbReference type="Proteomes" id="UP000193570">
    <property type="component" value="Unassembled WGS sequence"/>
</dbReference>
<dbReference type="EMBL" id="FWFK01000003">
    <property type="protein sequence ID" value="SLN40472.1"/>
    <property type="molecule type" value="Genomic_DNA"/>
</dbReference>